<proteinExistence type="predicted"/>
<reference evidence="2 3" key="1">
    <citation type="submission" date="2020-07" db="EMBL/GenBank/DDBJ databases">
        <authorList>
            <person name="Feng X."/>
        </authorList>
    </citation>
    <scope>NUCLEOTIDE SEQUENCE [LARGE SCALE GENOMIC DNA]</scope>
    <source>
        <strain evidence="2 3">JCM31066</strain>
    </source>
</reference>
<dbReference type="RefSeq" id="WP_185676672.1">
    <property type="nucleotide sequence ID" value="NZ_JACHVB010000052.1"/>
</dbReference>
<protein>
    <submittedName>
        <fullName evidence="2">Uncharacterized protein</fullName>
    </submittedName>
</protein>
<feature type="signal peptide" evidence="1">
    <location>
        <begin position="1"/>
        <end position="19"/>
    </location>
</feature>
<organism evidence="2 3">
    <name type="scientific">Ruficoccus amylovorans</name>
    <dbReference type="NCBI Taxonomy" id="1804625"/>
    <lineage>
        <taxon>Bacteria</taxon>
        <taxon>Pseudomonadati</taxon>
        <taxon>Verrucomicrobiota</taxon>
        <taxon>Opitutia</taxon>
        <taxon>Puniceicoccales</taxon>
        <taxon>Cerasicoccaceae</taxon>
        <taxon>Ruficoccus</taxon>
    </lineage>
</organism>
<name>A0A842HHD7_9BACT</name>
<evidence type="ECO:0000313" key="2">
    <source>
        <dbReference type="EMBL" id="MBC2595739.1"/>
    </source>
</evidence>
<keyword evidence="1" id="KW-0732">Signal</keyword>
<feature type="chain" id="PRO_5032722757" evidence="1">
    <location>
        <begin position="20"/>
        <end position="208"/>
    </location>
</feature>
<evidence type="ECO:0000313" key="3">
    <source>
        <dbReference type="Proteomes" id="UP000546464"/>
    </source>
</evidence>
<accession>A0A842HHD7</accession>
<evidence type="ECO:0000256" key="1">
    <source>
        <dbReference type="SAM" id="SignalP"/>
    </source>
</evidence>
<dbReference type="AlphaFoldDB" id="A0A842HHD7"/>
<dbReference type="Proteomes" id="UP000546464">
    <property type="component" value="Unassembled WGS sequence"/>
</dbReference>
<dbReference type="Gene3D" id="2.60.120.260">
    <property type="entry name" value="Galactose-binding domain-like"/>
    <property type="match status" value="1"/>
</dbReference>
<dbReference type="EMBL" id="JACHVB010000052">
    <property type="protein sequence ID" value="MBC2595739.1"/>
    <property type="molecule type" value="Genomic_DNA"/>
</dbReference>
<keyword evidence="3" id="KW-1185">Reference proteome</keyword>
<gene>
    <name evidence="2" type="ORF">H5P28_15840</name>
</gene>
<comment type="caution">
    <text evidence="2">The sequence shown here is derived from an EMBL/GenBank/DDBJ whole genome shotgun (WGS) entry which is preliminary data.</text>
</comment>
<sequence length="208" mass="22788">MKGLIVTICAACACFIAQAAEQPGLLPNSSFENAPDGNRPVGWAVFTTPDKLPGEFFVNAGTADASARTGENALQFYFPAGQEVVQAVWMCDPKYAGMPVEPGLYRCTFWIKVSGVEPGFHLWVSAVGFSADGKRSDKVQRSEYLNDKKLTDGEWMESTFYFDIRPEDNIATIAPTIVFKTNPDGKPHSVSPATRILIDDLVIERDQS</sequence>